<dbReference type="HOGENOM" id="CLU_012538_4_0_1"/>
<evidence type="ECO:0000313" key="8">
    <source>
        <dbReference type="EMBL" id="KIW54759.1"/>
    </source>
</evidence>
<keyword evidence="2" id="KW-0479">Metal-binding</keyword>
<evidence type="ECO:0000313" key="9">
    <source>
        <dbReference type="Proteomes" id="UP000054342"/>
    </source>
</evidence>
<sequence>MPFLLNFTSPSTDSISARYQRCLPFTEDNQQSSAELVSVSANHVGGCIQDVSTAQTWLEDETTGWLSDQFLLGDDDELWWDDVLGSNVSSQSEVVESSGLEARMQQLLMELKALTNCSTGQYRVAPAFDEMAAARLFSSHNLLEFSNVYFDYWSSHCPILHRPTFDLTKIHLPLLLAVFLIGESYSTESYCSRGQCYYDLAEDYAFSHPCFRNFSMQDQPTTDCASSDLEPLQAVYLMVLLQMSGNNIPARRRVRDQRYHEIIVAARRLRLFDSRNEYLHREWVNTTGFDWEKFALRESRIRLAYLIFGIECNFSMFHSTYPRIPISEMTGDPMCSESCFSATTCAECERYARMELRSRSLSISACVNALLQSAVPISVKSGLEDLFPMSFFFVLCGLHCVINAARANNIGSSMGPVFLKALDQWIEIWKIQLDNVSAEESSKLGFMKDAGVEFWQLATIFVQAEALGMFDSDELRSMSAESMEGVSCLLEVFYLADTNTSRRYISGKVLEALD</sequence>
<accession>A0A0D2F4B9</accession>
<keyword evidence="4" id="KW-0863">Zinc-finger</keyword>
<dbReference type="EMBL" id="KN847320">
    <property type="protein sequence ID" value="KIW54759.1"/>
    <property type="molecule type" value="Genomic_DNA"/>
</dbReference>
<keyword evidence="3" id="KW-0677">Repeat</keyword>
<evidence type="ECO:0000256" key="3">
    <source>
        <dbReference type="ARBA" id="ARBA00022737"/>
    </source>
</evidence>
<dbReference type="GO" id="GO:0006351">
    <property type="term" value="P:DNA-templated transcription"/>
    <property type="evidence" value="ECO:0007669"/>
    <property type="project" value="InterPro"/>
</dbReference>
<dbReference type="AlphaFoldDB" id="A0A0D2F4B9"/>
<dbReference type="InterPro" id="IPR051059">
    <property type="entry name" value="VerF-like"/>
</dbReference>
<dbReference type="OrthoDB" id="4117595at2759"/>
<evidence type="ECO:0000256" key="4">
    <source>
        <dbReference type="ARBA" id="ARBA00022771"/>
    </source>
</evidence>
<evidence type="ECO:0000256" key="5">
    <source>
        <dbReference type="ARBA" id="ARBA00022833"/>
    </source>
</evidence>
<dbReference type="GO" id="GO:0008270">
    <property type="term" value="F:zinc ion binding"/>
    <property type="evidence" value="ECO:0007669"/>
    <property type="project" value="UniProtKB-KW"/>
</dbReference>
<dbReference type="GeneID" id="25329004"/>
<feature type="domain" description="Xylanolytic transcriptional activator regulatory" evidence="7">
    <location>
        <begin position="148"/>
        <end position="319"/>
    </location>
</feature>
<dbReference type="STRING" id="348802.A0A0D2F4B9"/>
<dbReference type="RefSeq" id="XP_013315343.1">
    <property type="nucleotide sequence ID" value="XM_013459889.1"/>
</dbReference>
<dbReference type="InterPro" id="IPR007219">
    <property type="entry name" value="XnlR_reg_dom"/>
</dbReference>
<dbReference type="Pfam" id="PF04082">
    <property type="entry name" value="Fungal_trans"/>
    <property type="match status" value="1"/>
</dbReference>
<dbReference type="GO" id="GO:0000785">
    <property type="term" value="C:chromatin"/>
    <property type="evidence" value="ECO:0007669"/>
    <property type="project" value="TreeGrafter"/>
</dbReference>
<comment type="subcellular location">
    <subcellularLocation>
        <location evidence="1">Nucleus</location>
    </subcellularLocation>
</comment>
<keyword evidence="5" id="KW-0862">Zinc</keyword>
<proteinExistence type="predicted"/>
<dbReference type="GO" id="GO:0000981">
    <property type="term" value="F:DNA-binding transcription factor activity, RNA polymerase II-specific"/>
    <property type="evidence" value="ECO:0007669"/>
    <property type="project" value="InterPro"/>
</dbReference>
<dbReference type="PANTHER" id="PTHR40626">
    <property type="entry name" value="MIP31509P"/>
    <property type="match status" value="1"/>
</dbReference>
<evidence type="ECO:0000256" key="1">
    <source>
        <dbReference type="ARBA" id="ARBA00004123"/>
    </source>
</evidence>
<dbReference type="GO" id="GO:0005634">
    <property type="term" value="C:nucleus"/>
    <property type="evidence" value="ECO:0007669"/>
    <property type="project" value="UniProtKB-SubCell"/>
</dbReference>
<evidence type="ECO:0000259" key="7">
    <source>
        <dbReference type="Pfam" id="PF04082"/>
    </source>
</evidence>
<evidence type="ECO:0000256" key="2">
    <source>
        <dbReference type="ARBA" id="ARBA00022723"/>
    </source>
</evidence>
<gene>
    <name evidence="8" type="ORF">PV05_07096</name>
</gene>
<dbReference type="GO" id="GO:0000978">
    <property type="term" value="F:RNA polymerase II cis-regulatory region sequence-specific DNA binding"/>
    <property type="evidence" value="ECO:0007669"/>
    <property type="project" value="InterPro"/>
</dbReference>
<organism evidence="8 9">
    <name type="scientific">Exophiala xenobiotica</name>
    <dbReference type="NCBI Taxonomy" id="348802"/>
    <lineage>
        <taxon>Eukaryota</taxon>
        <taxon>Fungi</taxon>
        <taxon>Dikarya</taxon>
        <taxon>Ascomycota</taxon>
        <taxon>Pezizomycotina</taxon>
        <taxon>Eurotiomycetes</taxon>
        <taxon>Chaetothyriomycetidae</taxon>
        <taxon>Chaetothyriales</taxon>
        <taxon>Herpotrichiellaceae</taxon>
        <taxon>Exophiala</taxon>
    </lineage>
</organism>
<protein>
    <recommendedName>
        <fullName evidence="7">Xylanolytic transcriptional activator regulatory domain-containing protein</fullName>
    </recommendedName>
</protein>
<dbReference type="CDD" id="cd12148">
    <property type="entry name" value="fungal_TF_MHR"/>
    <property type="match status" value="1"/>
</dbReference>
<evidence type="ECO:0000256" key="6">
    <source>
        <dbReference type="ARBA" id="ARBA00023242"/>
    </source>
</evidence>
<dbReference type="PANTHER" id="PTHR40626:SF3">
    <property type="entry name" value="TRANSCRIPTION FACTOR WITH C2H2 AND ZN(2)-CYS(6) DNA BINDING DOMAIN (EUROFUNG)-RELATED"/>
    <property type="match status" value="1"/>
</dbReference>
<keyword evidence="6" id="KW-0539">Nucleus</keyword>
<reference evidence="8 9" key="1">
    <citation type="submission" date="2015-01" db="EMBL/GenBank/DDBJ databases">
        <title>The Genome Sequence of Exophiala xenobiotica CBS118157.</title>
        <authorList>
            <consortium name="The Broad Institute Genomics Platform"/>
            <person name="Cuomo C."/>
            <person name="de Hoog S."/>
            <person name="Gorbushina A."/>
            <person name="Stielow B."/>
            <person name="Teixiera M."/>
            <person name="Abouelleil A."/>
            <person name="Chapman S.B."/>
            <person name="Priest M."/>
            <person name="Young S.K."/>
            <person name="Wortman J."/>
            <person name="Nusbaum C."/>
            <person name="Birren B."/>
        </authorList>
    </citation>
    <scope>NUCLEOTIDE SEQUENCE [LARGE SCALE GENOMIC DNA]</scope>
    <source>
        <strain evidence="8 9">CBS 118157</strain>
    </source>
</reference>
<name>A0A0D2F4B9_9EURO</name>
<keyword evidence="9" id="KW-1185">Reference proteome</keyword>
<dbReference type="Proteomes" id="UP000054342">
    <property type="component" value="Unassembled WGS sequence"/>
</dbReference>